<evidence type="ECO:0000313" key="2">
    <source>
        <dbReference type="Proteomes" id="UP000499080"/>
    </source>
</evidence>
<comment type="caution">
    <text evidence="1">The sequence shown here is derived from an EMBL/GenBank/DDBJ whole genome shotgun (WGS) entry which is preliminary data.</text>
</comment>
<accession>A0A4Y2E6T6</accession>
<proteinExistence type="predicted"/>
<protein>
    <submittedName>
        <fullName evidence="1">Uncharacterized protein</fullName>
    </submittedName>
</protein>
<dbReference type="AlphaFoldDB" id="A0A4Y2E6T6"/>
<gene>
    <name evidence="1" type="ORF">AVEN_146063_1</name>
</gene>
<feature type="non-terminal residue" evidence="1">
    <location>
        <position position="1"/>
    </location>
</feature>
<dbReference type="Proteomes" id="UP000499080">
    <property type="component" value="Unassembled WGS sequence"/>
</dbReference>
<evidence type="ECO:0000313" key="1">
    <source>
        <dbReference type="EMBL" id="GBM24882.1"/>
    </source>
</evidence>
<keyword evidence="2" id="KW-1185">Reference proteome</keyword>
<sequence>LGTQTTDSRNNEMQRLFWQRFTSSTRWCYRLGLAELAVSLLVRYPGIGVRRITSMTIAEECFCEGMQILIHGEVRRRASQSQSSSRFYH</sequence>
<name>A0A4Y2E6T6_ARAVE</name>
<organism evidence="1 2">
    <name type="scientific">Araneus ventricosus</name>
    <name type="common">Orbweaver spider</name>
    <name type="synonym">Epeira ventricosa</name>
    <dbReference type="NCBI Taxonomy" id="182803"/>
    <lineage>
        <taxon>Eukaryota</taxon>
        <taxon>Metazoa</taxon>
        <taxon>Ecdysozoa</taxon>
        <taxon>Arthropoda</taxon>
        <taxon>Chelicerata</taxon>
        <taxon>Arachnida</taxon>
        <taxon>Araneae</taxon>
        <taxon>Araneomorphae</taxon>
        <taxon>Entelegynae</taxon>
        <taxon>Araneoidea</taxon>
        <taxon>Araneidae</taxon>
        <taxon>Araneus</taxon>
    </lineage>
</organism>
<dbReference type="EMBL" id="BGPR01091825">
    <property type="protein sequence ID" value="GBM24882.1"/>
    <property type="molecule type" value="Genomic_DNA"/>
</dbReference>
<reference evidence="1 2" key="1">
    <citation type="journal article" date="2019" name="Sci. Rep.">
        <title>Orb-weaving spider Araneus ventricosus genome elucidates the spidroin gene catalogue.</title>
        <authorList>
            <person name="Kono N."/>
            <person name="Nakamura H."/>
            <person name="Ohtoshi R."/>
            <person name="Moran D.A.P."/>
            <person name="Shinohara A."/>
            <person name="Yoshida Y."/>
            <person name="Fujiwara M."/>
            <person name="Mori M."/>
            <person name="Tomita M."/>
            <person name="Arakawa K."/>
        </authorList>
    </citation>
    <scope>NUCLEOTIDE SEQUENCE [LARGE SCALE GENOMIC DNA]</scope>
</reference>